<dbReference type="AlphaFoldDB" id="A0A812CMP0"/>
<dbReference type="EMBL" id="CAHIKZ030001679">
    <property type="protein sequence ID" value="CAE1272282.1"/>
    <property type="molecule type" value="Genomic_DNA"/>
</dbReference>
<comment type="caution">
    <text evidence="1">The sequence shown here is derived from an EMBL/GenBank/DDBJ whole genome shotgun (WGS) entry which is preliminary data.</text>
</comment>
<reference evidence="1" key="1">
    <citation type="submission" date="2021-01" db="EMBL/GenBank/DDBJ databases">
        <authorList>
            <person name="Li R."/>
            <person name="Bekaert M."/>
        </authorList>
    </citation>
    <scope>NUCLEOTIDE SEQUENCE</scope>
    <source>
        <strain evidence="1">Farmed</strain>
    </source>
</reference>
<evidence type="ECO:0000313" key="2">
    <source>
        <dbReference type="Proteomes" id="UP000597762"/>
    </source>
</evidence>
<keyword evidence="2" id="KW-1185">Reference proteome</keyword>
<gene>
    <name evidence="1" type="ORF">SPHA_37615</name>
</gene>
<dbReference type="Proteomes" id="UP000597762">
    <property type="component" value="Unassembled WGS sequence"/>
</dbReference>
<protein>
    <submittedName>
        <fullName evidence="1">Uncharacterized protein</fullName>
    </submittedName>
</protein>
<organism evidence="1 2">
    <name type="scientific">Acanthosepion pharaonis</name>
    <name type="common">Pharaoh cuttlefish</name>
    <name type="synonym">Sepia pharaonis</name>
    <dbReference type="NCBI Taxonomy" id="158019"/>
    <lineage>
        <taxon>Eukaryota</taxon>
        <taxon>Metazoa</taxon>
        <taxon>Spiralia</taxon>
        <taxon>Lophotrochozoa</taxon>
        <taxon>Mollusca</taxon>
        <taxon>Cephalopoda</taxon>
        <taxon>Coleoidea</taxon>
        <taxon>Decapodiformes</taxon>
        <taxon>Sepiida</taxon>
        <taxon>Sepiina</taxon>
        <taxon>Sepiidae</taxon>
        <taxon>Acanthosepion</taxon>
    </lineage>
</organism>
<name>A0A812CMP0_ACAPH</name>
<sequence length="216" mass="24289">MCYPFYFLCVIYTSCLSAKNSSKQLTSFLQSTQICQHPSAYFTKCPQMSNSPTETKLDTFMKYDVKSEQVTMAFHNGAMRGSISSIDSAPFGHTPIQSRQNSGASLLETLDPSFRKPSMTPSLYSELEYYARRGAGPRRNTFGTISNTEDEEDVPDLPNIENRLALDITDACFSMDVSDECPCLRDINIKVPMGKTLLFHIWFCVFSCPICHKLSC</sequence>
<accession>A0A812CMP0</accession>
<evidence type="ECO:0000313" key="1">
    <source>
        <dbReference type="EMBL" id="CAE1272282.1"/>
    </source>
</evidence>
<proteinExistence type="predicted"/>